<protein>
    <submittedName>
        <fullName evidence="9">MFS transporter</fullName>
    </submittedName>
</protein>
<proteinExistence type="predicted"/>
<evidence type="ECO:0000256" key="5">
    <source>
        <dbReference type="ARBA" id="ARBA00022989"/>
    </source>
</evidence>
<dbReference type="InterPro" id="IPR036259">
    <property type="entry name" value="MFS_trans_sf"/>
</dbReference>
<dbReference type="InterPro" id="IPR020846">
    <property type="entry name" value="MFS_dom"/>
</dbReference>
<feature type="transmembrane region" description="Helical" evidence="7">
    <location>
        <begin position="195"/>
        <end position="213"/>
    </location>
</feature>
<keyword evidence="10" id="KW-1185">Reference proteome</keyword>
<evidence type="ECO:0000256" key="4">
    <source>
        <dbReference type="ARBA" id="ARBA00022692"/>
    </source>
</evidence>
<sequence>MLSQVGSGFTLFYAPIFFVNQVHLSAAAVGLGLGSASISGVLGRLASGSLSDSPQFGRRRTLLLSALVSAIASFVLAATTNFPIFVIGNLLMGLGLGLYWPATEAVVADLTTPDQRNEAYALTRLADSLGLGLGVILGGVLISATGAYRTLFILDGISFVVFFGVIYAAIAETVKPKNEPQQWLKGWGVALRDRALLVYALVNILFTTYVSQIQSTMPLYFSNFVSVGNSSQGFAPKEISALFTAHLVLSVLCQLPAARWLNRFSRPHALMISALIWAVGFVLVWATGISNSGQWLWAGLSLAVLAIANVAYTPAASSLVVDLAPESLRGVYLSINSQCWAIGYFIGPPLGGWALDQSKFVAHSFWLGMALSIGIALLILKHLNDLLAEKQFS</sequence>
<evidence type="ECO:0000259" key="8">
    <source>
        <dbReference type="PROSITE" id="PS50850"/>
    </source>
</evidence>
<feature type="transmembrane region" description="Helical" evidence="7">
    <location>
        <begin position="12"/>
        <end position="42"/>
    </location>
</feature>
<evidence type="ECO:0000256" key="6">
    <source>
        <dbReference type="ARBA" id="ARBA00023136"/>
    </source>
</evidence>
<evidence type="ECO:0000256" key="2">
    <source>
        <dbReference type="ARBA" id="ARBA00022448"/>
    </source>
</evidence>
<dbReference type="InterPro" id="IPR050171">
    <property type="entry name" value="MFS_Transporters"/>
</dbReference>
<dbReference type="Gene3D" id="1.20.1250.20">
    <property type="entry name" value="MFS general substrate transporter like domains"/>
    <property type="match status" value="2"/>
</dbReference>
<name>A0ABV0J7Y4_9CYAN</name>
<feature type="transmembrane region" description="Helical" evidence="7">
    <location>
        <begin position="360"/>
        <end position="380"/>
    </location>
</feature>
<keyword evidence="5 7" id="KW-1133">Transmembrane helix</keyword>
<feature type="transmembrane region" description="Helical" evidence="7">
    <location>
        <begin position="239"/>
        <end position="257"/>
    </location>
</feature>
<keyword evidence="6 7" id="KW-0472">Membrane</keyword>
<accession>A0ABV0J7Y4</accession>
<evidence type="ECO:0000256" key="7">
    <source>
        <dbReference type="SAM" id="Phobius"/>
    </source>
</evidence>
<reference evidence="9 10" key="1">
    <citation type="submission" date="2022-04" db="EMBL/GenBank/DDBJ databases">
        <title>Positive selection, recombination, and allopatry shape intraspecific diversity of widespread and dominant cyanobacteria.</title>
        <authorList>
            <person name="Wei J."/>
            <person name="Shu W."/>
            <person name="Hu C."/>
        </authorList>
    </citation>
    <scope>NUCLEOTIDE SEQUENCE [LARGE SCALE GENOMIC DNA]</scope>
    <source>
        <strain evidence="9 10">GB2-A4</strain>
    </source>
</reference>
<feature type="transmembrane region" description="Helical" evidence="7">
    <location>
        <begin position="62"/>
        <end position="78"/>
    </location>
</feature>
<dbReference type="Pfam" id="PF07690">
    <property type="entry name" value="MFS_1"/>
    <property type="match status" value="2"/>
</dbReference>
<feature type="domain" description="Major facilitator superfamily (MFS) profile" evidence="8">
    <location>
        <begin position="1"/>
        <end position="387"/>
    </location>
</feature>
<organism evidence="9 10">
    <name type="scientific">Trichocoleus desertorum GB2-A4</name>
    <dbReference type="NCBI Taxonomy" id="2933944"/>
    <lineage>
        <taxon>Bacteria</taxon>
        <taxon>Bacillati</taxon>
        <taxon>Cyanobacteriota</taxon>
        <taxon>Cyanophyceae</taxon>
        <taxon>Leptolyngbyales</taxon>
        <taxon>Trichocoleusaceae</taxon>
        <taxon>Trichocoleus</taxon>
    </lineage>
</organism>
<feature type="transmembrane region" description="Helical" evidence="7">
    <location>
        <begin position="269"/>
        <end position="289"/>
    </location>
</feature>
<dbReference type="PANTHER" id="PTHR23517:SF3">
    <property type="entry name" value="INTEGRAL MEMBRANE TRANSPORT PROTEIN"/>
    <property type="match status" value="1"/>
</dbReference>
<feature type="transmembrane region" description="Helical" evidence="7">
    <location>
        <begin position="151"/>
        <end position="174"/>
    </location>
</feature>
<dbReference type="EMBL" id="JAMPKM010000006">
    <property type="protein sequence ID" value="MEP0817893.1"/>
    <property type="molecule type" value="Genomic_DNA"/>
</dbReference>
<feature type="transmembrane region" description="Helical" evidence="7">
    <location>
        <begin position="333"/>
        <end position="354"/>
    </location>
</feature>
<dbReference type="PROSITE" id="PS50850">
    <property type="entry name" value="MFS"/>
    <property type="match status" value="1"/>
</dbReference>
<dbReference type="PANTHER" id="PTHR23517">
    <property type="entry name" value="RESISTANCE PROTEIN MDTM, PUTATIVE-RELATED-RELATED"/>
    <property type="match status" value="1"/>
</dbReference>
<gene>
    <name evidence="9" type="ORF">NC998_12390</name>
</gene>
<feature type="transmembrane region" description="Helical" evidence="7">
    <location>
        <begin position="295"/>
        <end position="321"/>
    </location>
</feature>
<keyword evidence="2" id="KW-0813">Transport</keyword>
<dbReference type="SUPFAM" id="SSF103473">
    <property type="entry name" value="MFS general substrate transporter"/>
    <property type="match status" value="1"/>
</dbReference>
<keyword evidence="3" id="KW-1003">Cell membrane</keyword>
<evidence type="ECO:0000256" key="1">
    <source>
        <dbReference type="ARBA" id="ARBA00004651"/>
    </source>
</evidence>
<evidence type="ECO:0000256" key="3">
    <source>
        <dbReference type="ARBA" id="ARBA00022475"/>
    </source>
</evidence>
<feature type="transmembrane region" description="Helical" evidence="7">
    <location>
        <begin position="84"/>
        <end position="102"/>
    </location>
</feature>
<evidence type="ECO:0000313" key="10">
    <source>
        <dbReference type="Proteomes" id="UP001464891"/>
    </source>
</evidence>
<comment type="caution">
    <text evidence="9">The sequence shown here is derived from an EMBL/GenBank/DDBJ whole genome shotgun (WGS) entry which is preliminary data.</text>
</comment>
<keyword evidence="4 7" id="KW-0812">Transmembrane</keyword>
<dbReference type="InterPro" id="IPR011701">
    <property type="entry name" value="MFS"/>
</dbReference>
<feature type="transmembrane region" description="Helical" evidence="7">
    <location>
        <begin position="122"/>
        <end position="145"/>
    </location>
</feature>
<comment type="subcellular location">
    <subcellularLocation>
        <location evidence="1">Cell membrane</location>
        <topology evidence="1">Multi-pass membrane protein</topology>
    </subcellularLocation>
</comment>
<evidence type="ECO:0000313" key="9">
    <source>
        <dbReference type="EMBL" id="MEP0817893.1"/>
    </source>
</evidence>
<dbReference type="Proteomes" id="UP001464891">
    <property type="component" value="Unassembled WGS sequence"/>
</dbReference>